<dbReference type="GO" id="GO:0050821">
    <property type="term" value="P:protein stabilization"/>
    <property type="evidence" value="ECO:0007669"/>
    <property type="project" value="TreeGrafter"/>
</dbReference>
<dbReference type="PANTHER" id="PTHR31184">
    <property type="entry name" value="HUNTINGTIN-INTERACTING PROTEIN K FAMILY MEMBER"/>
    <property type="match status" value="1"/>
</dbReference>
<name>A0A8H7UFH4_9FUNG</name>
<dbReference type="InterPro" id="IPR052617">
    <property type="entry name" value="Huntingtin-int_K"/>
</dbReference>
<dbReference type="Pfam" id="PF19026">
    <property type="entry name" value="UBA_HYPK"/>
    <property type="match status" value="1"/>
</dbReference>
<feature type="domain" description="Nascent polypeptide-associated complex subunit alpha-like UBA" evidence="2">
    <location>
        <begin position="103"/>
        <end position="141"/>
    </location>
</feature>
<evidence type="ECO:0000313" key="4">
    <source>
        <dbReference type="Proteomes" id="UP000612746"/>
    </source>
</evidence>
<dbReference type="OrthoDB" id="285219at2759"/>
<protein>
    <recommendedName>
        <fullName evidence="2">Nascent polypeptide-associated complex subunit alpha-like UBA domain-containing protein</fullName>
    </recommendedName>
</protein>
<proteinExistence type="predicted"/>
<dbReference type="AlphaFoldDB" id="A0A8H7UFH4"/>
<sequence length="143" mass="15800">MAAKSTSASQPEASQNGKKNVKAEKPVSNKQDADDEDEDEPVEKGTKGEAVKDMRNVTRYFEEQAERSVDADKIQKALKTLQEEAIAHKVAIARKQQIDRSNISKENTDLIVAELNVPKLVAEKALLDNNNDVRAALTQLITQ</sequence>
<gene>
    <name evidence="3" type="ORF">INT44_006570</name>
</gene>
<feature type="compositionally biased region" description="Polar residues" evidence="1">
    <location>
        <begin position="1"/>
        <end position="18"/>
    </location>
</feature>
<dbReference type="InterPro" id="IPR038922">
    <property type="entry name" value="HYPK_UBA"/>
</dbReference>
<dbReference type="PANTHER" id="PTHR31184:SF2">
    <property type="entry name" value="HUNTINGTIN-INTERACTING PROTEIN K"/>
    <property type="match status" value="1"/>
</dbReference>
<evidence type="ECO:0000256" key="1">
    <source>
        <dbReference type="SAM" id="MobiDB-lite"/>
    </source>
</evidence>
<dbReference type="CDD" id="cd14361">
    <property type="entry name" value="UBA_HYPK"/>
    <property type="match status" value="1"/>
</dbReference>
<keyword evidence="4" id="KW-1185">Reference proteome</keyword>
<dbReference type="InterPro" id="IPR044034">
    <property type="entry name" value="NAC-like_UBA"/>
</dbReference>
<organism evidence="3 4">
    <name type="scientific">Umbelopsis vinacea</name>
    <dbReference type="NCBI Taxonomy" id="44442"/>
    <lineage>
        <taxon>Eukaryota</taxon>
        <taxon>Fungi</taxon>
        <taxon>Fungi incertae sedis</taxon>
        <taxon>Mucoromycota</taxon>
        <taxon>Mucoromycotina</taxon>
        <taxon>Umbelopsidomycetes</taxon>
        <taxon>Umbelopsidales</taxon>
        <taxon>Umbelopsidaceae</taxon>
        <taxon>Umbelopsis</taxon>
    </lineage>
</organism>
<feature type="region of interest" description="Disordered" evidence="1">
    <location>
        <begin position="1"/>
        <end position="52"/>
    </location>
</feature>
<comment type="caution">
    <text evidence="3">The sequence shown here is derived from an EMBL/GenBank/DDBJ whole genome shotgun (WGS) entry which is preliminary data.</text>
</comment>
<dbReference type="EMBL" id="JAEPRA010000010">
    <property type="protein sequence ID" value="KAG2179722.1"/>
    <property type="molecule type" value="Genomic_DNA"/>
</dbReference>
<dbReference type="Proteomes" id="UP000612746">
    <property type="component" value="Unassembled WGS sequence"/>
</dbReference>
<feature type="compositionally biased region" description="Basic and acidic residues" evidence="1">
    <location>
        <begin position="42"/>
        <end position="52"/>
    </location>
</feature>
<evidence type="ECO:0000313" key="3">
    <source>
        <dbReference type="EMBL" id="KAG2179722.1"/>
    </source>
</evidence>
<dbReference type="GO" id="GO:0043066">
    <property type="term" value="P:negative regulation of apoptotic process"/>
    <property type="evidence" value="ECO:0007669"/>
    <property type="project" value="TreeGrafter"/>
</dbReference>
<accession>A0A8H7UFH4</accession>
<evidence type="ECO:0000259" key="2">
    <source>
        <dbReference type="Pfam" id="PF19026"/>
    </source>
</evidence>
<reference evidence="3" key="1">
    <citation type="submission" date="2020-12" db="EMBL/GenBank/DDBJ databases">
        <title>Metabolic potential, ecology and presence of endohyphal bacteria is reflected in genomic diversity of Mucoromycotina.</title>
        <authorList>
            <person name="Muszewska A."/>
            <person name="Okrasinska A."/>
            <person name="Steczkiewicz K."/>
            <person name="Drgas O."/>
            <person name="Orlowska M."/>
            <person name="Perlinska-Lenart U."/>
            <person name="Aleksandrzak-Piekarczyk T."/>
            <person name="Szatraj K."/>
            <person name="Zielenkiewicz U."/>
            <person name="Pilsyk S."/>
            <person name="Malc E."/>
            <person name="Mieczkowski P."/>
            <person name="Kruszewska J.S."/>
            <person name="Biernat P."/>
            <person name="Pawlowska J."/>
        </authorList>
    </citation>
    <scope>NUCLEOTIDE SEQUENCE</scope>
    <source>
        <strain evidence="3">WA0000051536</strain>
    </source>
</reference>